<organism evidence="2 3">
    <name type="scientific">Champsocephalus gunnari</name>
    <name type="common">Mackerel icefish</name>
    <dbReference type="NCBI Taxonomy" id="52237"/>
    <lineage>
        <taxon>Eukaryota</taxon>
        <taxon>Metazoa</taxon>
        <taxon>Chordata</taxon>
        <taxon>Craniata</taxon>
        <taxon>Vertebrata</taxon>
        <taxon>Euteleostomi</taxon>
        <taxon>Actinopterygii</taxon>
        <taxon>Neopterygii</taxon>
        <taxon>Teleostei</taxon>
        <taxon>Neoteleostei</taxon>
        <taxon>Acanthomorphata</taxon>
        <taxon>Eupercaria</taxon>
        <taxon>Perciformes</taxon>
        <taxon>Notothenioidei</taxon>
        <taxon>Channichthyidae</taxon>
        <taxon>Champsocephalus</taxon>
    </lineage>
</organism>
<dbReference type="Pfam" id="PF25382">
    <property type="entry name" value="PH_CERK"/>
    <property type="match status" value="2"/>
</dbReference>
<evidence type="ECO:0000313" key="2">
    <source>
        <dbReference type="EMBL" id="KAK5927458.1"/>
    </source>
</evidence>
<dbReference type="Gene3D" id="3.40.50.10330">
    <property type="entry name" value="Probable inorganic polyphosphate/atp-NAD kinase, domain 1"/>
    <property type="match status" value="2"/>
</dbReference>
<dbReference type="InterPro" id="IPR050187">
    <property type="entry name" value="Lipid_Phosphate_FormReg"/>
</dbReference>
<dbReference type="AlphaFoldDB" id="A0AAN8HTN7"/>
<comment type="caution">
    <text evidence="2">The sequence shown here is derived from an EMBL/GenBank/DDBJ whole genome shotgun (WGS) entry which is preliminary data.</text>
</comment>
<evidence type="ECO:0000259" key="1">
    <source>
        <dbReference type="PROSITE" id="PS50146"/>
    </source>
</evidence>
<feature type="domain" description="DAGKc" evidence="1">
    <location>
        <begin position="133"/>
        <end position="199"/>
    </location>
</feature>
<dbReference type="Pfam" id="PF19280">
    <property type="entry name" value="CERK_C"/>
    <property type="match status" value="1"/>
</dbReference>
<dbReference type="InterPro" id="IPR057465">
    <property type="entry name" value="CERK_PH"/>
</dbReference>
<feature type="domain" description="DAGKc" evidence="1">
    <location>
        <begin position="411"/>
        <end position="562"/>
    </location>
</feature>
<name>A0AAN8HTN7_CHAGU</name>
<dbReference type="GO" id="GO:0016020">
    <property type="term" value="C:membrane"/>
    <property type="evidence" value="ECO:0007669"/>
    <property type="project" value="GOC"/>
</dbReference>
<evidence type="ECO:0000313" key="3">
    <source>
        <dbReference type="Proteomes" id="UP001331515"/>
    </source>
</evidence>
<accession>A0AAN8HTN7</accession>
<dbReference type="PANTHER" id="PTHR12358:SF25">
    <property type="entry name" value="CERAMIDE KINASE"/>
    <property type="match status" value="1"/>
</dbReference>
<dbReference type="InterPro" id="IPR016064">
    <property type="entry name" value="NAD/diacylglycerol_kinase_sf"/>
</dbReference>
<proteinExistence type="predicted"/>
<dbReference type="GO" id="GO:0006672">
    <property type="term" value="P:ceramide metabolic process"/>
    <property type="evidence" value="ECO:0007669"/>
    <property type="project" value="TreeGrafter"/>
</dbReference>
<gene>
    <name evidence="2" type="ORF">CgunFtcFv8_012614</name>
</gene>
<dbReference type="Gene3D" id="2.60.200.40">
    <property type="match status" value="1"/>
</dbReference>
<dbReference type="InterPro" id="IPR045363">
    <property type="entry name" value="CERK_C"/>
</dbReference>
<dbReference type="SMART" id="SM00046">
    <property type="entry name" value="DAGKc"/>
    <property type="match status" value="1"/>
</dbReference>
<dbReference type="SUPFAM" id="SSF111331">
    <property type="entry name" value="NAD kinase/diacylglycerol kinase-like"/>
    <property type="match status" value="2"/>
</dbReference>
<dbReference type="Proteomes" id="UP001331515">
    <property type="component" value="Unassembled WGS sequence"/>
</dbReference>
<protein>
    <recommendedName>
        <fullName evidence="1">DAGKc domain-containing protein</fullName>
    </recommendedName>
</protein>
<dbReference type="InterPro" id="IPR017438">
    <property type="entry name" value="ATP-NAD_kinase_N"/>
</dbReference>
<dbReference type="PROSITE" id="PS50146">
    <property type="entry name" value="DAGK"/>
    <property type="match status" value="2"/>
</dbReference>
<dbReference type="GO" id="GO:0001729">
    <property type="term" value="F:ceramide kinase activity"/>
    <property type="evidence" value="ECO:0007669"/>
    <property type="project" value="TreeGrafter"/>
</dbReference>
<reference evidence="2 3" key="1">
    <citation type="journal article" date="2023" name="Mol. Biol. Evol.">
        <title>Genomics of Secondarily Temperate Adaptation in the Only Non-Antarctic Icefish.</title>
        <authorList>
            <person name="Rivera-Colon A.G."/>
            <person name="Rayamajhi N."/>
            <person name="Minhas B.F."/>
            <person name="Madrigal G."/>
            <person name="Bilyk K.T."/>
            <person name="Yoon V."/>
            <person name="Hune M."/>
            <person name="Gregory S."/>
            <person name="Cheng C.H.C."/>
            <person name="Catchen J.M."/>
        </authorList>
    </citation>
    <scope>NUCLEOTIDE SEQUENCE [LARGE SCALE GENOMIC DNA]</scope>
    <source>
        <tissue evidence="2">White muscle</tissue>
    </source>
</reference>
<dbReference type="EMBL" id="JAURVH010001518">
    <property type="protein sequence ID" value="KAK5927458.1"/>
    <property type="molecule type" value="Genomic_DNA"/>
</dbReference>
<dbReference type="Pfam" id="PF00781">
    <property type="entry name" value="DAGK_cat"/>
    <property type="match status" value="2"/>
</dbReference>
<dbReference type="PANTHER" id="PTHR12358">
    <property type="entry name" value="SPHINGOSINE KINASE"/>
    <property type="match status" value="1"/>
</dbReference>
<sequence>MERPSRLLLVSELRVRNSAYDVSLSRSLLTWKRRTSSPVYHPFRPSVCHSVSVSEIISVREEEEENGCKDDGSWKKINEREGKDCRQAFTVLHVERCPQHRWRCAEVSFTCPEAALCQRWVTGIREQLAATTSRPKQLLVYINPYSGKQHGKHIYEQKVAPLFALAGVTTHVIVTEHANYARDHLRTEAELKKFDGRLVPSLSVGGSGIHHGPERSFLSDSSISALHLSREERTAAVTWNMEVTGSNYFQREHAQTEVTVPGLLLPPQPAEGPGAEPQMERPSRLLLVSELRVRNSAYDVSLSRSLLTWKRRTSSPVYHPFRPSVCHSVSVSEIISVREEEEENGCKDDGSWKKINEREGKDCRQAFTVLHVERCPQHRWRCAEVSFTCPEAALCQRWVTGIREQLAATTSRPKQLLVYINPYSGKKHGKHIYEQKVAPLFALAGVTTHVIVTEHANYARDHLRTEAELKKFDGVVCVGGDGMFSEIIHGLIWRSQVDGGVDPNCADESLLPSSLRIGIIPAGSTDCICFATVGSNDPVTSALHIIVGDSQPMDVCSVHHNNTFLRYSVSLLGYGFYGDVLTDSERKRWMGPARYDLSGVKMFLTHHYYEGTVSYLPARGIMGTPRDASRCRSGCVICQHNGRLISKKAERYQMDEETDREGEGEWKTIRGKFLAINAASMSCACPRSPKGLSPAAHLADGTTDLILVRKCSRFDFLRHLLRHTSKDDQFDLNFVEVHRVRRFCFTPRHCQSDSDLDLRENGKHQIFGQICRNHPACGCAPAYSSWNCDGEILTHTAIDVRVHSNLIKLFARGIEEPTVFDDLTNPCAI</sequence>
<dbReference type="InterPro" id="IPR001206">
    <property type="entry name" value="Diacylglycerol_kinase_cat_dom"/>
</dbReference>
<keyword evidence="3" id="KW-1185">Reference proteome</keyword>